<evidence type="ECO:0000313" key="10">
    <source>
        <dbReference type="Proteomes" id="UP000596742"/>
    </source>
</evidence>
<evidence type="ECO:0000259" key="6">
    <source>
        <dbReference type="PROSITE" id="PS50041"/>
    </source>
</evidence>
<feature type="domain" description="Ig-like" evidence="7">
    <location>
        <begin position="494"/>
        <end position="579"/>
    </location>
</feature>
<dbReference type="InterPro" id="IPR007110">
    <property type="entry name" value="Ig-like_dom"/>
</dbReference>
<dbReference type="InterPro" id="IPR016187">
    <property type="entry name" value="CTDL_fold"/>
</dbReference>
<dbReference type="EMBL" id="UYJE01009143">
    <property type="protein sequence ID" value="VDI70437.1"/>
    <property type="molecule type" value="Genomic_DNA"/>
</dbReference>
<name>A0A8B6GW36_MYTGA</name>
<dbReference type="InterPro" id="IPR013783">
    <property type="entry name" value="Ig-like_fold"/>
</dbReference>
<feature type="domain" description="C-type lectin" evidence="6">
    <location>
        <begin position="30"/>
        <end position="152"/>
    </location>
</feature>
<dbReference type="SUPFAM" id="SSF49265">
    <property type="entry name" value="Fibronectin type III"/>
    <property type="match status" value="2"/>
</dbReference>
<dbReference type="OrthoDB" id="3666223at2759"/>
<evidence type="ECO:0000259" key="8">
    <source>
        <dbReference type="PROSITE" id="PS50853"/>
    </source>
</evidence>
<dbReference type="InterPro" id="IPR003961">
    <property type="entry name" value="FN3_dom"/>
</dbReference>
<dbReference type="FunFam" id="2.60.40.10:FF:000028">
    <property type="entry name" value="Neuronal cell adhesion molecule"/>
    <property type="match status" value="1"/>
</dbReference>
<dbReference type="Gene3D" id="3.10.100.10">
    <property type="entry name" value="Mannose-Binding Protein A, subunit A"/>
    <property type="match status" value="1"/>
</dbReference>
<dbReference type="Gene3D" id="2.60.40.10">
    <property type="entry name" value="Immunoglobulins"/>
    <property type="match status" value="10"/>
</dbReference>
<feature type="chain" id="PRO_5032316647" evidence="5">
    <location>
        <begin position="17"/>
        <end position="1240"/>
    </location>
</feature>
<evidence type="ECO:0000256" key="3">
    <source>
        <dbReference type="ARBA" id="ARBA00023319"/>
    </source>
</evidence>
<dbReference type="PANTHER" id="PTHR44170:SF6">
    <property type="entry name" value="CONTACTIN"/>
    <property type="match status" value="1"/>
</dbReference>
<dbReference type="SUPFAM" id="SSF56436">
    <property type="entry name" value="C-type lectin-like"/>
    <property type="match status" value="1"/>
</dbReference>
<keyword evidence="4" id="KW-0472">Membrane</keyword>
<dbReference type="AlphaFoldDB" id="A0A8B6GW36"/>
<dbReference type="GO" id="GO:0007411">
    <property type="term" value="P:axon guidance"/>
    <property type="evidence" value="ECO:0007669"/>
    <property type="project" value="TreeGrafter"/>
</dbReference>
<keyword evidence="1" id="KW-0677">Repeat</keyword>
<organism evidence="9 10">
    <name type="scientific">Mytilus galloprovincialis</name>
    <name type="common">Mediterranean mussel</name>
    <dbReference type="NCBI Taxonomy" id="29158"/>
    <lineage>
        <taxon>Eukaryota</taxon>
        <taxon>Metazoa</taxon>
        <taxon>Spiralia</taxon>
        <taxon>Lophotrochozoa</taxon>
        <taxon>Mollusca</taxon>
        <taxon>Bivalvia</taxon>
        <taxon>Autobranchia</taxon>
        <taxon>Pteriomorphia</taxon>
        <taxon>Mytilida</taxon>
        <taxon>Mytiloidea</taxon>
        <taxon>Mytilidae</taxon>
        <taxon>Mytilinae</taxon>
        <taxon>Mytilus</taxon>
    </lineage>
</organism>
<dbReference type="SMART" id="SM00409">
    <property type="entry name" value="IG"/>
    <property type="match status" value="6"/>
</dbReference>
<proteinExistence type="predicted"/>
<feature type="transmembrane region" description="Helical" evidence="4">
    <location>
        <begin position="1220"/>
        <end position="1239"/>
    </location>
</feature>
<keyword evidence="3" id="KW-0393">Immunoglobulin domain</keyword>
<dbReference type="InterPro" id="IPR001304">
    <property type="entry name" value="C-type_lectin-like"/>
</dbReference>
<dbReference type="Proteomes" id="UP000596742">
    <property type="component" value="Unassembled WGS sequence"/>
</dbReference>
<dbReference type="InterPro" id="IPR003598">
    <property type="entry name" value="Ig_sub2"/>
</dbReference>
<sequence length="1240" mass="139768">MIPYCLVILLVTTVLSQDPRYNCPSDWISTDNTCYKFVFAPKLTYEKARKSCADMFASLISITDLTEHNFVENYLINHDFYRNSWYTRGIQDFTGSKSWYWDGETTPIPYTQQYWLPNAQKTPGVIIVYSYLTSKYGWSLAGKNKVLPYICEIPRTFAYRLTMERRTFEYGVAYQNLTNVKRGPIFQAQPKGVMVVSRTPIAHIECRAMCNPACQYKWYRGFNFAEEVTVKTDNRYTMTNGKLSIQDPVEEKDAYTYQCQVSNSIGTVISNPVQLAFGTLGEFSNVQDAPVYTNAYNGVALHCSAIKADPAATYMWLRGSPPREIITETTPYIFMSANGRLYFSEVTLIDTSDYYCQVSLTSLTTSSLGNSQAPSRVSRVIKLVVMQKAPMTNWGPQIMDDFIYVSPERPLKGFNVRMECFAYGSAVNYLGTWRYQWARPGGKIPANARFSDFNRVMTIENSQPEDEGNYLCMVSRGTTASDERNLYLRLYAVPYYLVPLRAQHVDLGSDLTWTCEASGYPYPTYSWYKDGKMIQNIPGEITVAGNALTILNLQQKHNGMYQCAAENYLGTSMSEAQLRVLAFEPTFNKKPLPAEMYGAVNGNITIECRPEAAPAPTIEWYIGGSLISSTDKFKRELNGDLVITGLNMADAGVYRCKATNDLGSTESAGRLFVKGQVVISVPPTVNDKAVQNETKFIRCEASYDQELDLVYVWNLNGHRINITKDFHYEQIIRSGYTGLMIKLIDFKHGGTYECIAKTPVNEARASGFLKILGPPSEPAGVKADSTMTTSLRINWFPGRTNGLPVDYYTIQSRVEGEEGVMTNWEYINNDDGGRVFERDVMPLGEARSDRRSYLVKNLKPGNVYQFRVAAKNGYAGISPQSYPSALTKTLEAPPIAMPSLIYGGNGSVGDLHIIWNEMPYEDRGHQSGGYMVYWRKHEEGNDDRLWNKEKINSWKQTHFVYQVGEDNFYLLYEIKIQGWNILGSGPNASAMIYSSEGMPTAAPGNVLADAFNSTAMEVTWDEVEDTREVMKGRLYGYQINYYSDDDIEPLYKTYIRFPGQMGSAVCIGLWADSNFWFQIQVYNTAGLGPVSDSYKQETLHFASRLYPTEVAVYSHSATSVVLKWRGILIEFDEATIVNYRLYLWPSNEHFRSAEEIDTDGLVTSYILTNLKKGIIYAVRIAAISDGGEGKKSITLYFTLTGGSNVAIDQTLTEFRAGGDAVYMSVFLLIGSIVMSIISWL</sequence>
<dbReference type="SMART" id="SM00060">
    <property type="entry name" value="FN3"/>
    <property type="match status" value="3"/>
</dbReference>
<dbReference type="FunFam" id="2.60.40.10:FF:000032">
    <property type="entry name" value="palladin isoform X1"/>
    <property type="match status" value="1"/>
</dbReference>
<feature type="domain" description="Ig-like" evidence="7">
    <location>
        <begin position="585"/>
        <end position="672"/>
    </location>
</feature>
<dbReference type="PROSITE" id="PS50835">
    <property type="entry name" value="IG_LIKE"/>
    <property type="match status" value="6"/>
</dbReference>
<dbReference type="InterPro" id="IPR003599">
    <property type="entry name" value="Ig_sub"/>
</dbReference>
<dbReference type="CDD" id="cd00037">
    <property type="entry name" value="CLECT"/>
    <property type="match status" value="1"/>
</dbReference>
<dbReference type="InterPro" id="IPR036116">
    <property type="entry name" value="FN3_sf"/>
</dbReference>
<dbReference type="GO" id="GO:0098609">
    <property type="term" value="P:cell-cell adhesion"/>
    <property type="evidence" value="ECO:0007669"/>
    <property type="project" value="TreeGrafter"/>
</dbReference>
<dbReference type="SMART" id="SM00408">
    <property type="entry name" value="IGc2"/>
    <property type="match status" value="5"/>
</dbReference>
<feature type="domain" description="Ig-like" evidence="7">
    <location>
        <begin position="682"/>
        <end position="766"/>
    </location>
</feature>
<feature type="domain" description="Ig-like" evidence="7">
    <location>
        <begin position="299"/>
        <end position="366"/>
    </location>
</feature>
<feature type="domain" description="Fibronectin type-III" evidence="8">
    <location>
        <begin position="1106"/>
        <end position="1203"/>
    </location>
</feature>
<dbReference type="InterPro" id="IPR016186">
    <property type="entry name" value="C-type_lectin-like/link_sf"/>
</dbReference>
<dbReference type="PROSITE" id="PS50041">
    <property type="entry name" value="C_TYPE_LECTIN_2"/>
    <property type="match status" value="1"/>
</dbReference>
<evidence type="ECO:0000256" key="4">
    <source>
        <dbReference type="SAM" id="Phobius"/>
    </source>
</evidence>
<dbReference type="Pfam" id="PF07679">
    <property type="entry name" value="I-set"/>
    <property type="match status" value="1"/>
</dbReference>
<evidence type="ECO:0000256" key="1">
    <source>
        <dbReference type="ARBA" id="ARBA00022737"/>
    </source>
</evidence>
<dbReference type="Pfam" id="PF13927">
    <property type="entry name" value="Ig_3"/>
    <property type="match status" value="1"/>
</dbReference>
<dbReference type="CDD" id="cd00063">
    <property type="entry name" value="FN3"/>
    <property type="match status" value="3"/>
</dbReference>
<reference evidence="9" key="1">
    <citation type="submission" date="2018-11" db="EMBL/GenBank/DDBJ databases">
        <authorList>
            <person name="Alioto T."/>
            <person name="Alioto T."/>
        </authorList>
    </citation>
    <scope>NUCLEOTIDE SEQUENCE</scope>
</reference>
<dbReference type="GO" id="GO:0005886">
    <property type="term" value="C:plasma membrane"/>
    <property type="evidence" value="ECO:0007669"/>
    <property type="project" value="TreeGrafter"/>
</dbReference>
<dbReference type="SUPFAM" id="SSF48726">
    <property type="entry name" value="Immunoglobulin"/>
    <property type="match status" value="6"/>
</dbReference>
<keyword evidence="4" id="KW-0812">Transmembrane</keyword>
<feature type="domain" description="Fibronectin type-III" evidence="8">
    <location>
        <begin position="1002"/>
        <end position="1101"/>
    </location>
</feature>
<accession>A0A8B6GW36</accession>
<dbReference type="PANTHER" id="PTHR44170">
    <property type="entry name" value="PROTEIN SIDEKICK"/>
    <property type="match status" value="1"/>
</dbReference>
<feature type="signal peptide" evidence="5">
    <location>
        <begin position="1"/>
        <end position="16"/>
    </location>
</feature>
<dbReference type="GO" id="GO:0030424">
    <property type="term" value="C:axon"/>
    <property type="evidence" value="ECO:0007669"/>
    <property type="project" value="TreeGrafter"/>
</dbReference>
<dbReference type="InterPro" id="IPR036179">
    <property type="entry name" value="Ig-like_dom_sf"/>
</dbReference>
<evidence type="ECO:0000256" key="2">
    <source>
        <dbReference type="ARBA" id="ARBA00023157"/>
    </source>
</evidence>
<feature type="domain" description="Ig-like" evidence="7">
    <location>
        <begin position="184"/>
        <end position="270"/>
    </location>
</feature>
<keyword evidence="10" id="KW-1185">Reference proteome</keyword>
<dbReference type="Pfam" id="PF00041">
    <property type="entry name" value="fn3"/>
    <property type="match status" value="2"/>
</dbReference>
<protein>
    <submittedName>
        <fullName evidence="9">Contactin 1</fullName>
    </submittedName>
</protein>
<dbReference type="PROSITE" id="PS50853">
    <property type="entry name" value="FN3"/>
    <property type="match status" value="3"/>
</dbReference>
<feature type="domain" description="Fibronectin type-III" evidence="8">
    <location>
        <begin position="774"/>
        <end position="892"/>
    </location>
</feature>
<dbReference type="InterPro" id="IPR013098">
    <property type="entry name" value="Ig_I-set"/>
</dbReference>
<keyword evidence="2" id="KW-1015">Disulfide bond</keyword>
<feature type="domain" description="Ig-like" evidence="7">
    <location>
        <begin position="396"/>
        <end position="487"/>
    </location>
</feature>
<gene>
    <name evidence="9" type="ORF">MGAL_10B053226</name>
</gene>
<dbReference type="Pfam" id="PF00059">
    <property type="entry name" value="Lectin_C"/>
    <property type="match status" value="1"/>
</dbReference>
<evidence type="ECO:0000256" key="5">
    <source>
        <dbReference type="SAM" id="SignalP"/>
    </source>
</evidence>
<keyword evidence="5" id="KW-0732">Signal</keyword>
<dbReference type="SMART" id="SM00034">
    <property type="entry name" value="CLECT"/>
    <property type="match status" value="1"/>
</dbReference>
<evidence type="ECO:0000259" key="7">
    <source>
        <dbReference type="PROSITE" id="PS50835"/>
    </source>
</evidence>
<evidence type="ECO:0000313" key="9">
    <source>
        <dbReference type="EMBL" id="VDI70437.1"/>
    </source>
</evidence>
<comment type="caution">
    <text evidence="9">The sequence shown here is derived from an EMBL/GenBank/DDBJ whole genome shotgun (WGS) entry which is preliminary data.</text>
</comment>
<keyword evidence="4" id="KW-1133">Transmembrane helix</keyword>